<dbReference type="NCBIfam" id="NF008121">
    <property type="entry name" value="PRK10869.1"/>
    <property type="match status" value="1"/>
</dbReference>
<dbReference type="InterPro" id="IPR027417">
    <property type="entry name" value="P-loop_NTPase"/>
</dbReference>
<dbReference type="CDD" id="cd03241">
    <property type="entry name" value="ABC_RecN"/>
    <property type="match status" value="2"/>
</dbReference>
<dbReference type="SUPFAM" id="SSF52540">
    <property type="entry name" value="P-loop containing nucleoside triphosphate hydrolases"/>
    <property type="match status" value="1"/>
</dbReference>
<keyword evidence="13" id="KW-1185">Reference proteome</keyword>
<evidence type="ECO:0000256" key="8">
    <source>
        <dbReference type="ARBA" id="ARBA00033408"/>
    </source>
</evidence>
<evidence type="ECO:0000256" key="6">
    <source>
        <dbReference type="ARBA" id="ARBA00022840"/>
    </source>
</evidence>
<evidence type="ECO:0000313" key="13">
    <source>
        <dbReference type="Proteomes" id="UP001500227"/>
    </source>
</evidence>
<evidence type="ECO:0000256" key="3">
    <source>
        <dbReference type="ARBA" id="ARBA00021315"/>
    </source>
</evidence>
<keyword evidence="7 9" id="KW-0234">DNA repair</keyword>
<evidence type="ECO:0000259" key="11">
    <source>
        <dbReference type="Pfam" id="PF02463"/>
    </source>
</evidence>
<dbReference type="InterPro" id="IPR003395">
    <property type="entry name" value="RecF/RecN/SMC_N"/>
</dbReference>
<dbReference type="PANTHER" id="PTHR11059">
    <property type="entry name" value="DNA REPAIR PROTEIN RECN"/>
    <property type="match status" value="1"/>
</dbReference>
<dbReference type="RefSeq" id="WP_345369811.1">
    <property type="nucleotide sequence ID" value="NZ_BAABKD010000007.1"/>
</dbReference>
<dbReference type="InterPro" id="IPR004604">
    <property type="entry name" value="DNA_recomb/repair_RecN"/>
</dbReference>
<evidence type="ECO:0000256" key="7">
    <source>
        <dbReference type="ARBA" id="ARBA00023204"/>
    </source>
</evidence>
<dbReference type="PANTHER" id="PTHR11059:SF0">
    <property type="entry name" value="DNA REPAIR PROTEIN RECN"/>
    <property type="match status" value="1"/>
</dbReference>
<feature type="coiled-coil region" evidence="10">
    <location>
        <begin position="171"/>
        <end position="198"/>
    </location>
</feature>
<name>A0ABP9LXR8_9BURK</name>
<feature type="domain" description="RecF/RecN/SMC N-terminal" evidence="11">
    <location>
        <begin position="7"/>
        <end position="504"/>
    </location>
</feature>
<reference evidence="13" key="1">
    <citation type="journal article" date="2019" name="Int. J. Syst. Evol. Microbiol.">
        <title>The Global Catalogue of Microorganisms (GCM) 10K type strain sequencing project: providing services to taxonomists for standard genome sequencing and annotation.</title>
        <authorList>
            <consortium name="The Broad Institute Genomics Platform"/>
            <consortium name="The Broad Institute Genome Sequencing Center for Infectious Disease"/>
            <person name="Wu L."/>
            <person name="Ma J."/>
        </authorList>
    </citation>
    <scope>NUCLEOTIDE SEQUENCE [LARGE SCALE GENOMIC DNA]</scope>
    <source>
        <strain evidence="13">JCM 18423</strain>
    </source>
</reference>
<keyword evidence="4" id="KW-0547">Nucleotide-binding</keyword>
<organism evidence="12 13">
    <name type="scientific">Paenalcaligenes hermetiae</name>
    <dbReference type="NCBI Taxonomy" id="1157987"/>
    <lineage>
        <taxon>Bacteria</taxon>
        <taxon>Pseudomonadati</taxon>
        <taxon>Pseudomonadota</taxon>
        <taxon>Betaproteobacteria</taxon>
        <taxon>Burkholderiales</taxon>
        <taxon>Alcaligenaceae</taxon>
        <taxon>Paenalcaligenes</taxon>
    </lineage>
</organism>
<dbReference type="EMBL" id="BAABKD010000007">
    <property type="protein sequence ID" value="GAA5087550.1"/>
    <property type="molecule type" value="Genomic_DNA"/>
</dbReference>
<evidence type="ECO:0000256" key="1">
    <source>
        <dbReference type="ARBA" id="ARBA00003618"/>
    </source>
</evidence>
<dbReference type="Gene3D" id="3.40.50.300">
    <property type="entry name" value="P-loop containing nucleotide triphosphate hydrolases"/>
    <property type="match status" value="2"/>
</dbReference>
<keyword evidence="6" id="KW-0067">ATP-binding</keyword>
<gene>
    <name evidence="12" type="primary">recN</name>
    <name evidence="12" type="ORF">GCM10023337_08080</name>
</gene>
<feature type="coiled-coil region" evidence="10">
    <location>
        <begin position="323"/>
        <end position="359"/>
    </location>
</feature>
<evidence type="ECO:0000256" key="10">
    <source>
        <dbReference type="SAM" id="Coils"/>
    </source>
</evidence>
<keyword evidence="10" id="KW-0175">Coiled coil</keyword>
<comment type="caution">
    <text evidence="12">The sequence shown here is derived from an EMBL/GenBank/DDBJ whole genome shotgun (WGS) entry which is preliminary data.</text>
</comment>
<proteinExistence type="inferred from homology"/>
<evidence type="ECO:0000256" key="4">
    <source>
        <dbReference type="ARBA" id="ARBA00022741"/>
    </source>
</evidence>
<protein>
    <recommendedName>
        <fullName evidence="3 9">DNA repair protein RecN</fullName>
    </recommendedName>
    <alternativeName>
        <fullName evidence="8 9">Recombination protein N</fullName>
    </alternativeName>
</protein>
<evidence type="ECO:0000256" key="2">
    <source>
        <dbReference type="ARBA" id="ARBA00009441"/>
    </source>
</evidence>
<dbReference type="PIRSF" id="PIRSF003128">
    <property type="entry name" value="RecN"/>
    <property type="match status" value="1"/>
</dbReference>
<accession>A0ABP9LXR8</accession>
<dbReference type="Proteomes" id="UP001500227">
    <property type="component" value="Unassembled WGS sequence"/>
</dbReference>
<comment type="function">
    <text evidence="1 9">May be involved in recombinational repair of damaged DNA.</text>
</comment>
<sequence>MLCSLHLRDFVIVEHNHIEFASGFTVFSGETGAGKSILIDALSLALGGRGDASVVRQGKEKAEIIATFAPPASALSWLAEHDLPTDESLILRRLIDNQGRSRAYINGIPSTVGQLRELGALLVDIHGQHAHQSLLQPHAHALILDSQGQHLTLSQDVAQRWQAWQKAKQAFDSAQQDSQAHEQELELLEWQIQQLDELGLVEGDWEQLTAEHERLAHAQSLLDGAAHCVHCLDNDEAGALSALHIALQHLQSLLKHDPQLEPIYQTLESAQIACAESLSDLNSYLNSVELDPERLAQLEQRMSMAFDLARKHKCEPEALPERLSELEKRRQQLQQSADLAALEQTMLQAKQHYDAAAAQLSHARQQISSQLSQQVTAAMQQLSMEGGQFQVLLTPHEPSSHGNEKVEFLVAGHAGVKPAPLSKVASGGELARISLALSVIASQAARVPTLIFDEVDSGIGGAIAEVVGRLLNELGQRHQVLCVTHLPQVAACGEHHFLVSKHSDGQQTVSKIQQLHTKERVEEISRMLGGIEITATTRQHAQEMLGLRTS</sequence>
<evidence type="ECO:0000313" key="12">
    <source>
        <dbReference type="EMBL" id="GAA5087550.1"/>
    </source>
</evidence>
<keyword evidence="5 9" id="KW-0227">DNA damage</keyword>
<evidence type="ECO:0000256" key="9">
    <source>
        <dbReference type="PIRNR" id="PIRNR003128"/>
    </source>
</evidence>
<dbReference type="NCBIfam" id="TIGR00634">
    <property type="entry name" value="recN"/>
    <property type="match status" value="1"/>
</dbReference>
<comment type="similarity">
    <text evidence="2 9">Belongs to the RecN family.</text>
</comment>
<evidence type="ECO:0000256" key="5">
    <source>
        <dbReference type="ARBA" id="ARBA00022763"/>
    </source>
</evidence>
<dbReference type="Pfam" id="PF02463">
    <property type="entry name" value="SMC_N"/>
    <property type="match status" value="1"/>
</dbReference>